<dbReference type="GO" id="GO:0005737">
    <property type="term" value="C:cytoplasm"/>
    <property type="evidence" value="ECO:0007669"/>
    <property type="project" value="InterPro"/>
</dbReference>
<dbReference type="EC" id="6.1.1.21" evidence="1"/>
<dbReference type="InterPro" id="IPR004516">
    <property type="entry name" value="HisRS/HisZ"/>
</dbReference>
<name>A0A1Q9CBI7_SYMMI</name>
<comment type="caution">
    <text evidence="4">The sequence shown here is derived from an EMBL/GenBank/DDBJ whole genome shotgun (WGS) entry which is preliminary data.</text>
</comment>
<dbReference type="PANTHER" id="PTHR43707">
    <property type="entry name" value="HISTIDYL-TRNA SYNTHETASE"/>
    <property type="match status" value="1"/>
</dbReference>
<feature type="transmembrane region" description="Helical" evidence="3">
    <location>
        <begin position="6"/>
        <end position="25"/>
    </location>
</feature>
<reference evidence="4 5" key="1">
    <citation type="submission" date="2016-02" db="EMBL/GenBank/DDBJ databases">
        <title>Genome analysis of coral dinoflagellate symbionts highlights evolutionary adaptations to a symbiotic lifestyle.</title>
        <authorList>
            <person name="Aranda M."/>
            <person name="Li Y."/>
            <person name="Liew Y.J."/>
            <person name="Baumgarten S."/>
            <person name="Simakov O."/>
            <person name="Wilson M."/>
            <person name="Piel J."/>
            <person name="Ashoor H."/>
            <person name="Bougouffa S."/>
            <person name="Bajic V.B."/>
            <person name="Ryu T."/>
            <person name="Ravasi T."/>
            <person name="Bayer T."/>
            <person name="Micklem G."/>
            <person name="Kim H."/>
            <person name="Bhak J."/>
            <person name="Lajeunesse T.C."/>
            <person name="Voolstra C.R."/>
        </authorList>
    </citation>
    <scope>NUCLEOTIDE SEQUENCE [LARGE SCALE GENOMIC DNA]</scope>
    <source>
        <strain evidence="4 5">CCMP2467</strain>
    </source>
</reference>
<dbReference type="PANTHER" id="PTHR43707:SF1">
    <property type="entry name" value="HISTIDINE--TRNA LIGASE, MITOCHONDRIAL-RELATED"/>
    <property type="match status" value="1"/>
</dbReference>
<evidence type="ECO:0000256" key="1">
    <source>
        <dbReference type="ARBA" id="ARBA00012815"/>
    </source>
</evidence>
<dbReference type="AlphaFoldDB" id="A0A1Q9CBI7"/>
<dbReference type="GO" id="GO:0004821">
    <property type="term" value="F:histidine-tRNA ligase activity"/>
    <property type="evidence" value="ECO:0007669"/>
    <property type="project" value="UniProtKB-EC"/>
</dbReference>
<gene>
    <name evidence="4" type="primary">hisS</name>
    <name evidence="4" type="ORF">AK812_SmicGene39300</name>
</gene>
<dbReference type="OrthoDB" id="442681at2759"/>
<protein>
    <recommendedName>
        <fullName evidence="1">histidine--tRNA ligase</fullName>
        <ecNumber evidence="1">6.1.1.21</ecNumber>
    </recommendedName>
</protein>
<dbReference type="Proteomes" id="UP000186817">
    <property type="component" value="Unassembled WGS sequence"/>
</dbReference>
<keyword evidence="3" id="KW-0812">Transmembrane</keyword>
<evidence type="ECO:0000256" key="3">
    <source>
        <dbReference type="SAM" id="Phobius"/>
    </source>
</evidence>
<evidence type="ECO:0000256" key="2">
    <source>
        <dbReference type="ARBA" id="ARBA00047639"/>
    </source>
</evidence>
<dbReference type="InterPro" id="IPR045864">
    <property type="entry name" value="aa-tRNA-synth_II/BPL/LPL"/>
</dbReference>
<dbReference type="GO" id="GO:0006427">
    <property type="term" value="P:histidyl-tRNA aminoacylation"/>
    <property type="evidence" value="ECO:0007669"/>
    <property type="project" value="TreeGrafter"/>
</dbReference>
<sequence length="123" mass="13857">MVKYFLGFLVFVIYTIIIFIIIATVSTELYCTITPIPCPPNEAPVLENEDLYKRKAGEEITEQMYNFKDKEGAAVTLRPEMTPSLALRQQCHSKSATASGSPRTRAIAAVLPLKRPRCIYFII</sequence>
<keyword evidence="3" id="KW-0472">Membrane</keyword>
<proteinExistence type="predicted"/>
<accession>A0A1Q9CBI7</accession>
<evidence type="ECO:0000313" key="5">
    <source>
        <dbReference type="Proteomes" id="UP000186817"/>
    </source>
</evidence>
<keyword evidence="5" id="KW-1185">Reference proteome</keyword>
<dbReference type="SUPFAM" id="SSF55681">
    <property type="entry name" value="Class II aaRS and biotin synthetases"/>
    <property type="match status" value="1"/>
</dbReference>
<organism evidence="4 5">
    <name type="scientific">Symbiodinium microadriaticum</name>
    <name type="common">Dinoflagellate</name>
    <name type="synonym">Zooxanthella microadriatica</name>
    <dbReference type="NCBI Taxonomy" id="2951"/>
    <lineage>
        <taxon>Eukaryota</taxon>
        <taxon>Sar</taxon>
        <taxon>Alveolata</taxon>
        <taxon>Dinophyceae</taxon>
        <taxon>Suessiales</taxon>
        <taxon>Symbiodiniaceae</taxon>
        <taxon>Symbiodinium</taxon>
    </lineage>
</organism>
<comment type="catalytic activity">
    <reaction evidence="2">
        <text>tRNA(His) + L-histidine + ATP = L-histidyl-tRNA(His) + AMP + diphosphate + H(+)</text>
        <dbReference type="Rhea" id="RHEA:17313"/>
        <dbReference type="Rhea" id="RHEA-COMP:9665"/>
        <dbReference type="Rhea" id="RHEA-COMP:9689"/>
        <dbReference type="ChEBI" id="CHEBI:15378"/>
        <dbReference type="ChEBI" id="CHEBI:30616"/>
        <dbReference type="ChEBI" id="CHEBI:33019"/>
        <dbReference type="ChEBI" id="CHEBI:57595"/>
        <dbReference type="ChEBI" id="CHEBI:78442"/>
        <dbReference type="ChEBI" id="CHEBI:78527"/>
        <dbReference type="ChEBI" id="CHEBI:456215"/>
        <dbReference type="EC" id="6.1.1.21"/>
    </reaction>
</comment>
<keyword evidence="3" id="KW-1133">Transmembrane helix</keyword>
<keyword evidence="4" id="KW-0436">Ligase</keyword>
<dbReference type="Gene3D" id="3.30.240.30">
    <property type="match status" value="1"/>
</dbReference>
<dbReference type="EMBL" id="LSRX01001391">
    <property type="protein sequence ID" value="OLP80300.1"/>
    <property type="molecule type" value="Genomic_DNA"/>
</dbReference>
<evidence type="ECO:0000313" key="4">
    <source>
        <dbReference type="EMBL" id="OLP80300.1"/>
    </source>
</evidence>